<dbReference type="AlphaFoldDB" id="A0A450TUD7"/>
<feature type="domain" description="Aminotransferase class I/classII large" evidence="11">
    <location>
        <begin position="54"/>
        <end position="327"/>
    </location>
</feature>
<comment type="pathway">
    <text evidence="2 9">Cofactor biosynthesis; biotin biosynthesis.</text>
</comment>
<dbReference type="GO" id="GO:0009102">
    <property type="term" value="P:biotin biosynthetic process"/>
    <property type="evidence" value="ECO:0007669"/>
    <property type="project" value="UniProtKB-UniRule"/>
</dbReference>
<evidence type="ECO:0000256" key="3">
    <source>
        <dbReference type="ARBA" id="ARBA00010008"/>
    </source>
</evidence>
<dbReference type="InterPro" id="IPR050087">
    <property type="entry name" value="AON_synthase_class-II"/>
</dbReference>
<feature type="compositionally biased region" description="Basic and acidic residues" evidence="10">
    <location>
        <begin position="336"/>
        <end position="349"/>
    </location>
</feature>
<feature type="region of interest" description="Disordered" evidence="10">
    <location>
        <begin position="1"/>
        <end position="20"/>
    </location>
</feature>
<evidence type="ECO:0000256" key="7">
    <source>
        <dbReference type="ARBA" id="ARBA00022898"/>
    </source>
</evidence>
<evidence type="ECO:0000256" key="1">
    <source>
        <dbReference type="ARBA" id="ARBA00001933"/>
    </source>
</evidence>
<dbReference type="InterPro" id="IPR015422">
    <property type="entry name" value="PyrdxlP-dep_Trfase_small"/>
</dbReference>
<evidence type="ECO:0000256" key="5">
    <source>
        <dbReference type="ARBA" id="ARBA00022679"/>
    </source>
</evidence>
<evidence type="ECO:0000256" key="10">
    <source>
        <dbReference type="SAM" id="MobiDB-lite"/>
    </source>
</evidence>
<dbReference type="GO" id="GO:0030170">
    <property type="term" value="F:pyridoxal phosphate binding"/>
    <property type="evidence" value="ECO:0007669"/>
    <property type="project" value="UniProtKB-UniRule"/>
</dbReference>
<feature type="binding site" evidence="9">
    <location>
        <begin position="121"/>
        <end position="122"/>
    </location>
    <ligand>
        <name>pyridoxal 5'-phosphate</name>
        <dbReference type="ChEBI" id="CHEBI:597326"/>
    </ligand>
</feature>
<dbReference type="HAMAP" id="MF_01693">
    <property type="entry name" value="BioF_aminotrans_2"/>
    <property type="match status" value="1"/>
</dbReference>
<dbReference type="Gene3D" id="3.40.640.10">
    <property type="entry name" value="Type I PLP-dependent aspartate aminotransferase-like (Major domain)"/>
    <property type="match status" value="1"/>
</dbReference>
<dbReference type="InterPro" id="IPR022834">
    <property type="entry name" value="AONS_Proteobacteria"/>
</dbReference>
<protein>
    <recommendedName>
        <fullName evidence="9">8-amino-7-oxononanoate synthase</fullName>
        <shortName evidence="9">AONS</shortName>
        <ecNumber evidence="9">2.3.1.47</ecNumber>
    </recommendedName>
    <alternativeName>
        <fullName evidence="9">7-keto-8-amino-pelargonic acid synthase</fullName>
        <shortName evidence="9">7-KAP synthase</shortName>
        <shortName evidence="9">KAPA synthase</shortName>
    </alternativeName>
    <alternativeName>
        <fullName evidence="9">8-amino-7-ketopelargonate synthase</fullName>
    </alternativeName>
</protein>
<dbReference type="InterPro" id="IPR004839">
    <property type="entry name" value="Aminotransferase_I/II_large"/>
</dbReference>
<name>A0A450TUD7_9GAMM</name>
<feature type="region of interest" description="Disordered" evidence="10">
    <location>
        <begin position="328"/>
        <end position="390"/>
    </location>
</feature>
<dbReference type="EMBL" id="CAADFA010000646">
    <property type="protein sequence ID" value="VFJ72296.1"/>
    <property type="molecule type" value="Genomic_DNA"/>
</dbReference>
<evidence type="ECO:0000256" key="6">
    <source>
        <dbReference type="ARBA" id="ARBA00022756"/>
    </source>
</evidence>
<comment type="catalytic activity">
    <reaction evidence="8 9">
        <text>6-carboxyhexanoyl-[ACP] + L-alanine + H(+) = (8S)-8-amino-7-oxononanoate + holo-[ACP] + CO2</text>
        <dbReference type="Rhea" id="RHEA:42288"/>
        <dbReference type="Rhea" id="RHEA-COMP:9685"/>
        <dbReference type="Rhea" id="RHEA-COMP:9955"/>
        <dbReference type="ChEBI" id="CHEBI:15378"/>
        <dbReference type="ChEBI" id="CHEBI:16526"/>
        <dbReference type="ChEBI" id="CHEBI:57972"/>
        <dbReference type="ChEBI" id="CHEBI:64479"/>
        <dbReference type="ChEBI" id="CHEBI:78846"/>
        <dbReference type="ChEBI" id="CHEBI:149468"/>
        <dbReference type="EC" id="2.3.1.47"/>
    </reaction>
</comment>
<keyword evidence="5 9" id="KW-0808">Transferase</keyword>
<feature type="compositionally biased region" description="Polar residues" evidence="10">
    <location>
        <begin position="1"/>
        <end position="17"/>
    </location>
</feature>
<evidence type="ECO:0000313" key="12">
    <source>
        <dbReference type="EMBL" id="VFJ72296.1"/>
    </source>
</evidence>
<dbReference type="PROSITE" id="PS00599">
    <property type="entry name" value="AA_TRANSFER_CLASS_2"/>
    <property type="match status" value="1"/>
</dbReference>
<dbReference type="InterPro" id="IPR015424">
    <property type="entry name" value="PyrdxlP-dep_Trfase"/>
</dbReference>
<evidence type="ECO:0000259" key="11">
    <source>
        <dbReference type="Pfam" id="PF00155"/>
    </source>
</evidence>
<dbReference type="PANTHER" id="PTHR13693:SF100">
    <property type="entry name" value="8-AMINO-7-OXONONANOATE SYNTHASE"/>
    <property type="match status" value="1"/>
</dbReference>
<dbReference type="Gene3D" id="3.90.1150.10">
    <property type="entry name" value="Aspartate Aminotransferase, domain 1"/>
    <property type="match status" value="2"/>
</dbReference>
<feature type="binding site" evidence="9">
    <location>
        <position position="221"/>
    </location>
    <ligand>
        <name>pyridoxal 5'-phosphate</name>
        <dbReference type="ChEBI" id="CHEBI:597326"/>
    </ligand>
</feature>
<comment type="cofactor">
    <cofactor evidence="1 9">
        <name>pyridoxal 5'-phosphate</name>
        <dbReference type="ChEBI" id="CHEBI:597326"/>
    </cofactor>
</comment>
<dbReference type="InterPro" id="IPR001917">
    <property type="entry name" value="Aminotrans_II_pyridoxalP_BS"/>
</dbReference>
<evidence type="ECO:0000313" key="14">
    <source>
        <dbReference type="EMBL" id="VFK19704.1"/>
    </source>
</evidence>
<feature type="binding site" evidence="9">
    <location>
        <position position="193"/>
    </location>
    <ligand>
        <name>pyridoxal 5'-phosphate</name>
        <dbReference type="ChEBI" id="CHEBI:597326"/>
    </ligand>
</feature>
<evidence type="ECO:0000256" key="9">
    <source>
        <dbReference type="HAMAP-Rule" id="MF_01693"/>
    </source>
</evidence>
<comment type="function">
    <text evidence="9">Catalyzes the decarboxylative condensation of pimeloyl-[acyl-carrier protein] and L-alanine to produce 8-amino-7-oxononanoate (AON), [acyl-carrier protein], and carbon dioxide.</text>
</comment>
<dbReference type="GO" id="GO:0008710">
    <property type="term" value="F:8-amino-7-oxononanoate synthase activity"/>
    <property type="evidence" value="ECO:0007669"/>
    <property type="project" value="UniProtKB-UniRule"/>
</dbReference>
<dbReference type="SUPFAM" id="SSF53383">
    <property type="entry name" value="PLP-dependent transferases"/>
    <property type="match status" value="1"/>
</dbReference>
<evidence type="ECO:0000256" key="4">
    <source>
        <dbReference type="ARBA" id="ARBA00011738"/>
    </source>
</evidence>
<feature type="domain" description="Aminotransferase class I/classII large" evidence="11">
    <location>
        <begin position="393"/>
        <end position="455"/>
    </location>
</feature>
<proteinExistence type="inferred from homology"/>
<feature type="modified residue" description="N6-(pyridoxal phosphate)lysine" evidence="9">
    <location>
        <position position="253"/>
    </location>
</feature>
<dbReference type="CDD" id="cd06454">
    <property type="entry name" value="KBL_like"/>
    <property type="match status" value="1"/>
</dbReference>
<dbReference type="EMBL" id="CAADEZ010000648">
    <property type="protein sequence ID" value="VFJ72478.1"/>
    <property type="molecule type" value="Genomic_DNA"/>
</dbReference>
<evidence type="ECO:0000256" key="8">
    <source>
        <dbReference type="ARBA" id="ARBA00047715"/>
    </source>
</evidence>
<accession>A0A450TUD7</accession>
<dbReference type="EC" id="2.3.1.47" evidence="9"/>
<comment type="subunit">
    <text evidence="4 9">Homodimer.</text>
</comment>
<comment type="similarity">
    <text evidence="3 9">Belongs to the class-II pyridoxal-phosphate-dependent aminotransferase family. BioF subfamily.</text>
</comment>
<evidence type="ECO:0000256" key="2">
    <source>
        <dbReference type="ARBA" id="ARBA00004746"/>
    </source>
</evidence>
<dbReference type="EMBL" id="CAADFL010000638">
    <property type="protein sequence ID" value="VFK19704.1"/>
    <property type="molecule type" value="Genomic_DNA"/>
</dbReference>
<keyword evidence="6 9" id="KW-0093">Biotin biosynthesis</keyword>
<feature type="binding site" evidence="9">
    <location>
        <position position="146"/>
    </location>
    <ligand>
        <name>substrate</name>
    </ligand>
</feature>
<feature type="binding site" evidence="9">
    <location>
        <position position="250"/>
    </location>
    <ligand>
        <name>pyridoxal 5'-phosphate</name>
        <dbReference type="ChEBI" id="CHEBI:597326"/>
    </ligand>
</feature>
<dbReference type="UniPathway" id="UPA00078"/>
<keyword evidence="7 9" id="KW-0663">Pyridoxal phosphate</keyword>
<gene>
    <name evidence="9" type="primary">bioF</name>
    <name evidence="13" type="ORF">BECKFM1743A_GA0114220_106481</name>
    <name evidence="14" type="ORF">BECKFM1743B_GA0114221_106381</name>
    <name evidence="12" type="ORF">BECKFM1743C_GA0114222_106461</name>
</gene>
<dbReference type="Pfam" id="PF00155">
    <property type="entry name" value="Aminotran_1_2"/>
    <property type="match status" value="2"/>
</dbReference>
<organism evidence="13">
    <name type="scientific">Candidatus Kentrum sp. FM</name>
    <dbReference type="NCBI Taxonomy" id="2126340"/>
    <lineage>
        <taxon>Bacteria</taxon>
        <taxon>Pseudomonadati</taxon>
        <taxon>Pseudomonadota</taxon>
        <taxon>Gammaproteobacteria</taxon>
        <taxon>Candidatus Kentrum</taxon>
    </lineage>
</organism>
<evidence type="ECO:0000313" key="13">
    <source>
        <dbReference type="EMBL" id="VFJ72478.1"/>
    </source>
</evidence>
<reference evidence="13" key="1">
    <citation type="submission" date="2019-02" db="EMBL/GenBank/DDBJ databases">
        <authorList>
            <person name="Gruber-Vodicka R. H."/>
            <person name="Seah K. B. B."/>
        </authorList>
    </citation>
    <scope>NUCLEOTIDE SEQUENCE</scope>
    <source>
        <strain evidence="13">BECK_BZ163</strain>
        <strain evidence="14">BECK_BZ164</strain>
        <strain evidence="12">BECK_BZ165</strain>
    </source>
</reference>
<dbReference type="PANTHER" id="PTHR13693">
    <property type="entry name" value="CLASS II AMINOTRANSFERASE/8-AMINO-7-OXONONANOATE SYNTHASE"/>
    <property type="match status" value="1"/>
</dbReference>
<feature type="binding site" evidence="9">
    <location>
        <position position="427"/>
    </location>
    <ligand>
        <name>substrate</name>
    </ligand>
</feature>
<sequence>MDLSRQTPPNSTATSAEDTLRPLLEEHERAGLRRVRSVLTTPQGVEVKIDGRRYLSFCSNNYLGLANDPRVVAAFQRGAGRYGVGSGAASVVAGHYRAHHALEEELAAFTGRERALIFSTGYMANLGIVSALAGRGDAVFEDRLNHASLLDAATLSRAHLKRYAHTDPAALWAALAAGNGAKRRLVVTDGVFSMDGDVAPLPALAAIGREYGAWLVVDDAHGLGVLGKNGGGSLEHFGLGSDAVPILMGTLGKALGVFGAFVAGDHAVVEYLMQKARPFIFTTALPPAVAEAARASLAIVREEPWRREHLMGLVVRFRAGAEGLGLTLGGAATTGREPDRSPSEREPAPRKGPISNETAVRSPRTPGLYQSLSKHASTPRKGPISNETAVRSTPIQPVLVGDSHRAVAISAALRKKGFFVQAIRPPTVPKGSARLRITFSATHEPMQVDRLLDALSDVFS</sequence>
<dbReference type="InterPro" id="IPR015421">
    <property type="entry name" value="PyrdxlP-dep_Trfase_major"/>
</dbReference>
<feature type="binding site" evidence="9">
    <location>
        <position position="34"/>
    </location>
    <ligand>
        <name>substrate</name>
    </ligand>
</feature>